<accession>A0A5A7VJI3</accession>
<name>A0A5A7VJI3_CUCMM</name>
<proteinExistence type="predicted"/>
<dbReference type="OrthoDB" id="1932595at2759"/>
<dbReference type="EMBL" id="SSTE01000165">
    <property type="protein sequence ID" value="KAA0067968.1"/>
    <property type="molecule type" value="Genomic_DNA"/>
</dbReference>
<organism evidence="1 2">
    <name type="scientific">Cucumis melo var. makuwa</name>
    <name type="common">Oriental melon</name>
    <dbReference type="NCBI Taxonomy" id="1194695"/>
    <lineage>
        <taxon>Eukaryota</taxon>
        <taxon>Viridiplantae</taxon>
        <taxon>Streptophyta</taxon>
        <taxon>Embryophyta</taxon>
        <taxon>Tracheophyta</taxon>
        <taxon>Spermatophyta</taxon>
        <taxon>Magnoliopsida</taxon>
        <taxon>eudicotyledons</taxon>
        <taxon>Gunneridae</taxon>
        <taxon>Pentapetalae</taxon>
        <taxon>rosids</taxon>
        <taxon>fabids</taxon>
        <taxon>Cucurbitales</taxon>
        <taxon>Cucurbitaceae</taxon>
        <taxon>Benincaseae</taxon>
        <taxon>Cucumis</taxon>
    </lineage>
</organism>
<evidence type="ECO:0000313" key="2">
    <source>
        <dbReference type="Proteomes" id="UP000321393"/>
    </source>
</evidence>
<dbReference type="Pfam" id="PF02992">
    <property type="entry name" value="Transposase_21"/>
    <property type="match status" value="1"/>
</dbReference>
<dbReference type="PANTHER" id="PTHR10775:SF185">
    <property type="entry name" value="OS08G0208400 PROTEIN"/>
    <property type="match status" value="1"/>
</dbReference>
<protein>
    <recommendedName>
        <fullName evidence="3">Transposase</fullName>
    </recommendedName>
</protein>
<dbReference type="InterPro" id="IPR004242">
    <property type="entry name" value="Transposase_21"/>
</dbReference>
<dbReference type="AlphaFoldDB" id="A0A5A7VJI3"/>
<dbReference type="PANTHER" id="PTHR10775">
    <property type="entry name" value="OS08G0208400 PROTEIN"/>
    <property type="match status" value="1"/>
</dbReference>
<evidence type="ECO:0008006" key="3">
    <source>
        <dbReference type="Google" id="ProtNLM"/>
    </source>
</evidence>
<gene>
    <name evidence="1" type="ORF">E6C27_scaffold138G001540</name>
</gene>
<comment type="caution">
    <text evidence="1">The sequence shown here is derived from an EMBL/GenBank/DDBJ whole genome shotgun (WGS) entry which is preliminary data.</text>
</comment>
<evidence type="ECO:0000313" key="1">
    <source>
        <dbReference type="EMBL" id="KAA0067968.1"/>
    </source>
</evidence>
<reference evidence="1 2" key="1">
    <citation type="submission" date="2019-08" db="EMBL/GenBank/DDBJ databases">
        <title>Draft genome sequences of two oriental melons (Cucumis melo L. var makuwa).</title>
        <authorList>
            <person name="Kwon S.-Y."/>
        </authorList>
    </citation>
    <scope>NUCLEOTIDE SEQUENCE [LARGE SCALE GENOMIC DNA]</scope>
    <source>
        <strain evidence="2">cv. SW 3</strain>
        <tissue evidence="1">Leaf</tissue>
    </source>
</reference>
<dbReference type="Proteomes" id="UP000321393">
    <property type="component" value="Unassembled WGS sequence"/>
</dbReference>
<sequence length="156" mass="18252">MCNSIIPSSLYEAKRKLRDLGLGYETIHACKYVCVLYWKEFADLQHCPTCGKARYKEGSADMRWHRDKRVETDDVLRHPADAEGWKHFDSEFSDFASDPRNGRVRRGIRHVIYAWVIDRPSKYEVERKAPSVVRHVTDDFIDDVDEHLSHASDDEL</sequence>